<proteinExistence type="predicted"/>
<dbReference type="PRINTS" id="PR01217">
    <property type="entry name" value="PRICHEXTENSN"/>
</dbReference>
<dbReference type="Proteomes" id="UP000607653">
    <property type="component" value="Unassembled WGS sequence"/>
</dbReference>
<protein>
    <submittedName>
        <fullName evidence="2">Uncharacterized protein</fullName>
    </submittedName>
</protein>
<keyword evidence="3" id="KW-1185">Reference proteome</keyword>
<organism evidence="2 3">
    <name type="scientific">Nelumbo nucifera</name>
    <name type="common">Sacred lotus</name>
    <dbReference type="NCBI Taxonomy" id="4432"/>
    <lineage>
        <taxon>Eukaryota</taxon>
        <taxon>Viridiplantae</taxon>
        <taxon>Streptophyta</taxon>
        <taxon>Embryophyta</taxon>
        <taxon>Tracheophyta</taxon>
        <taxon>Spermatophyta</taxon>
        <taxon>Magnoliopsida</taxon>
        <taxon>Proteales</taxon>
        <taxon>Nelumbonaceae</taxon>
        <taxon>Nelumbo</taxon>
    </lineage>
</organism>
<dbReference type="EMBL" id="DUZY01000001">
    <property type="protein sequence ID" value="DAD22046.1"/>
    <property type="molecule type" value="Genomic_DNA"/>
</dbReference>
<gene>
    <name evidence="2" type="ORF">HUJ06_023509</name>
</gene>
<accession>A0A822XT10</accession>
<feature type="compositionally biased region" description="Pro residues" evidence="1">
    <location>
        <begin position="13"/>
        <end position="60"/>
    </location>
</feature>
<evidence type="ECO:0000256" key="1">
    <source>
        <dbReference type="SAM" id="MobiDB-lite"/>
    </source>
</evidence>
<evidence type="ECO:0000313" key="3">
    <source>
        <dbReference type="Proteomes" id="UP000607653"/>
    </source>
</evidence>
<sequence length="74" mass="7889">MSPNHSDHYIPFCSPPPSPLSHDNPPPQLTPPQQPPPVTPPTPSPSPPVASPPLPPPPVTPTSTSHHPRFLHLL</sequence>
<dbReference type="AlphaFoldDB" id="A0A822XT10"/>
<reference evidence="2 3" key="1">
    <citation type="journal article" date="2020" name="Mol. Biol. Evol.">
        <title>Distinct Expression and Methylation Patterns for Genes with Different Fates following a Single Whole-Genome Duplication in Flowering Plants.</title>
        <authorList>
            <person name="Shi T."/>
            <person name="Rahmani R.S."/>
            <person name="Gugger P.F."/>
            <person name="Wang M."/>
            <person name="Li H."/>
            <person name="Zhang Y."/>
            <person name="Li Z."/>
            <person name="Wang Q."/>
            <person name="Van de Peer Y."/>
            <person name="Marchal K."/>
            <person name="Chen J."/>
        </authorList>
    </citation>
    <scope>NUCLEOTIDE SEQUENCE [LARGE SCALE GENOMIC DNA]</scope>
    <source>
        <tissue evidence="2">Leaf</tissue>
    </source>
</reference>
<comment type="caution">
    <text evidence="2">The sequence shown here is derived from an EMBL/GenBank/DDBJ whole genome shotgun (WGS) entry which is preliminary data.</text>
</comment>
<feature type="region of interest" description="Disordered" evidence="1">
    <location>
        <begin position="1"/>
        <end position="74"/>
    </location>
</feature>
<name>A0A822XT10_NELNU</name>
<evidence type="ECO:0000313" key="2">
    <source>
        <dbReference type="EMBL" id="DAD22046.1"/>
    </source>
</evidence>